<protein>
    <submittedName>
        <fullName evidence="4">Low affinity cationic amino acid transporter isoform 1</fullName>
    </submittedName>
</protein>
<name>A0A4Z2D4W9_SCHJA</name>
<evidence type="ECO:0000256" key="3">
    <source>
        <dbReference type="SAM" id="SignalP"/>
    </source>
</evidence>
<evidence type="ECO:0000256" key="1">
    <source>
        <dbReference type="ARBA" id="ARBA00022729"/>
    </source>
</evidence>
<evidence type="ECO:0000313" key="4">
    <source>
        <dbReference type="EMBL" id="TNN11210.1"/>
    </source>
</evidence>
<gene>
    <name evidence="4" type="ORF">EWB00_004765</name>
</gene>
<dbReference type="CDD" id="cd23599">
    <property type="entry name" value="TFP_LU_ECD_Cold"/>
    <property type="match status" value="1"/>
</dbReference>
<dbReference type="AlphaFoldDB" id="A0A4Z2D4W9"/>
<keyword evidence="5" id="KW-1185">Reference proteome</keyword>
<dbReference type="SUPFAM" id="SSF57302">
    <property type="entry name" value="Snake toxin-like"/>
    <property type="match status" value="1"/>
</dbReference>
<dbReference type="PANTHER" id="PTHR10036">
    <property type="entry name" value="CD59 GLYCOPROTEIN"/>
    <property type="match status" value="1"/>
</dbReference>
<dbReference type="EMBL" id="SKCS01000308">
    <property type="protein sequence ID" value="TNN11210.1"/>
    <property type="molecule type" value="Genomic_DNA"/>
</dbReference>
<keyword evidence="2" id="KW-1015">Disulfide bond</keyword>
<comment type="caution">
    <text evidence="4">The sequence shown here is derived from an EMBL/GenBank/DDBJ whole genome shotgun (WGS) entry which is preliminary data.</text>
</comment>
<dbReference type="Proteomes" id="UP000311919">
    <property type="component" value="Unassembled WGS sequence"/>
</dbReference>
<dbReference type="Gene3D" id="2.10.60.10">
    <property type="entry name" value="CD59"/>
    <property type="match status" value="1"/>
</dbReference>
<dbReference type="InterPro" id="IPR045860">
    <property type="entry name" value="Snake_toxin-like_sf"/>
</dbReference>
<reference evidence="4 5" key="1">
    <citation type="submission" date="2019-03" db="EMBL/GenBank/DDBJ databases">
        <title>An improved genome assembly of the fluke Schistosoma japonicum.</title>
        <authorList>
            <person name="Hu W."/>
            <person name="Luo F."/>
            <person name="Yin M."/>
            <person name="Mo X."/>
            <person name="Sun C."/>
            <person name="Wu Q."/>
            <person name="Zhu B."/>
            <person name="Xiang M."/>
            <person name="Wang J."/>
            <person name="Wang Y."/>
            <person name="Zhang T."/>
            <person name="Xu B."/>
            <person name="Zheng H."/>
            <person name="Feng Z."/>
        </authorList>
    </citation>
    <scope>NUCLEOTIDE SEQUENCE [LARGE SCALE GENOMIC DNA]</scope>
    <source>
        <strain evidence="4">HuSjv2</strain>
        <tissue evidence="4">Worms</tissue>
    </source>
</reference>
<sequence length="146" mass="17185">MLAFAILLCIVGILNESSSMECYVCRNQEGNKDKCIKTTMQCLEDEHSCITNISYTVPPYWSPMGERTHFLWKACISTEECERQKEIAGKTCQREWYMDWRCVECCQGELCNYYATLSSYRVYLNKNLMILITFPLIVYQLFELFN</sequence>
<accession>A0A4Z2D4W9</accession>
<evidence type="ECO:0000313" key="5">
    <source>
        <dbReference type="Proteomes" id="UP000311919"/>
    </source>
</evidence>
<evidence type="ECO:0000256" key="2">
    <source>
        <dbReference type="ARBA" id="ARBA00023157"/>
    </source>
</evidence>
<feature type="chain" id="PRO_5021363851" evidence="3">
    <location>
        <begin position="20"/>
        <end position="146"/>
    </location>
</feature>
<keyword evidence="1 3" id="KW-0732">Signal</keyword>
<feature type="signal peptide" evidence="3">
    <location>
        <begin position="1"/>
        <end position="19"/>
    </location>
</feature>
<dbReference type="OrthoDB" id="6278121at2759"/>
<proteinExistence type="predicted"/>
<dbReference type="PANTHER" id="PTHR10036:SF3">
    <property type="entry name" value="PROTEIN SLEEPLESS-RELATED"/>
    <property type="match status" value="1"/>
</dbReference>
<organism evidence="4 5">
    <name type="scientific">Schistosoma japonicum</name>
    <name type="common">Blood fluke</name>
    <dbReference type="NCBI Taxonomy" id="6182"/>
    <lineage>
        <taxon>Eukaryota</taxon>
        <taxon>Metazoa</taxon>
        <taxon>Spiralia</taxon>
        <taxon>Lophotrochozoa</taxon>
        <taxon>Platyhelminthes</taxon>
        <taxon>Trematoda</taxon>
        <taxon>Digenea</taxon>
        <taxon>Strigeidida</taxon>
        <taxon>Schistosomatoidea</taxon>
        <taxon>Schistosomatidae</taxon>
        <taxon>Schistosoma</taxon>
    </lineage>
</organism>